<evidence type="ECO:0000313" key="2">
    <source>
        <dbReference type="Proteomes" id="UP000034103"/>
    </source>
</evidence>
<reference evidence="1 2" key="1">
    <citation type="journal article" date="2015" name="Genome Announc.">
        <title>Complete Genome Sequence of Microcystis aeruginosa NIES-2549, a Bloom-Forming Cyanobacterium from Lake Kasumigaura, Japan.</title>
        <authorList>
            <person name="Yamaguchi H."/>
            <person name="Suzuki S."/>
            <person name="Tanabe Y."/>
            <person name="Osana Y."/>
            <person name="Shimura Y."/>
            <person name="Ishida K."/>
            <person name="Kawachi M."/>
        </authorList>
    </citation>
    <scope>NUCLEOTIDE SEQUENCE [LARGE SCALE GENOMIC DNA]</scope>
    <source>
        <strain evidence="1 2">NIES-2549</strain>
    </source>
</reference>
<dbReference type="HOGENOM" id="CLU_3202001_0_0_3"/>
<evidence type="ECO:0000313" key="1">
    <source>
        <dbReference type="EMBL" id="AKE65177.1"/>
    </source>
</evidence>
<dbReference type="AlphaFoldDB" id="A0A0F6U613"/>
<proteinExistence type="predicted"/>
<organism evidence="1 2">
    <name type="scientific">Microcystis aeruginosa NIES-2549</name>
    <dbReference type="NCBI Taxonomy" id="1641812"/>
    <lineage>
        <taxon>Bacteria</taxon>
        <taxon>Bacillati</taxon>
        <taxon>Cyanobacteriota</taxon>
        <taxon>Cyanophyceae</taxon>
        <taxon>Oscillatoriophycideae</taxon>
        <taxon>Chroococcales</taxon>
        <taxon>Microcystaceae</taxon>
        <taxon>Microcystis</taxon>
    </lineage>
</organism>
<dbReference type="Proteomes" id="UP000034103">
    <property type="component" value="Chromosome"/>
</dbReference>
<dbReference type="PATRIC" id="fig|1641812.3.peg.2936"/>
<sequence length="45" mass="4957">MNLPDSQCFPPSQVDAAILVREKLLRSNPIPLNLSRVSLTAKILP</sequence>
<gene>
    <name evidence="1" type="ORF">MYAER_2837</name>
</gene>
<name>A0A0F6U613_MICAE</name>
<protein>
    <submittedName>
        <fullName evidence="1">Uncharacterized protein</fullName>
    </submittedName>
</protein>
<dbReference type="EMBL" id="CP011304">
    <property type="protein sequence ID" value="AKE65177.1"/>
    <property type="molecule type" value="Genomic_DNA"/>
</dbReference>
<accession>A0A0F6U613</accession>